<dbReference type="PRINTS" id="PR00412">
    <property type="entry name" value="EPOXHYDRLASE"/>
</dbReference>
<dbReference type="InterPro" id="IPR029058">
    <property type="entry name" value="AB_hydrolase_fold"/>
</dbReference>
<dbReference type="InterPro" id="IPR000073">
    <property type="entry name" value="AB_hydrolase_1"/>
</dbReference>
<sequence length="264" mass="27967">MIFNEGWGMTAVFVHGVPETGVVWRALREELEATGVGTVALGLPGFGSERPAGFGATKDDYAAWLAGALRDLVGPIDLVGHDWGAGLVARVATAFDVPLRSWAIDCASVLHEDYVWHPMAQVWRTPGQGEEWMAAFVAAGRGGTGERGEPAWLKNALLEVAGPDAGELEARIDDTMGGCILDLYRSATPNIHAGWAAELSRPAPAPGLVLRATGDTLDDPARSAEVAARLGARTALVEGVSHFWMMEDPAAAAKTLRAFWSSLP</sequence>
<dbReference type="SUPFAM" id="SSF53474">
    <property type="entry name" value="alpha/beta-Hydrolases"/>
    <property type="match status" value="1"/>
</dbReference>
<dbReference type="Pfam" id="PF12697">
    <property type="entry name" value="Abhydrolase_6"/>
    <property type="match status" value="1"/>
</dbReference>
<evidence type="ECO:0000259" key="1">
    <source>
        <dbReference type="Pfam" id="PF12697"/>
    </source>
</evidence>
<proteinExistence type="predicted"/>
<organism evidence="2 3">
    <name type="scientific">Pseudosporangium ferrugineum</name>
    <dbReference type="NCBI Taxonomy" id="439699"/>
    <lineage>
        <taxon>Bacteria</taxon>
        <taxon>Bacillati</taxon>
        <taxon>Actinomycetota</taxon>
        <taxon>Actinomycetes</taxon>
        <taxon>Micromonosporales</taxon>
        <taxon>Micromonosporaceae</taxon>
        <taxon>Pseudosporangium</taxon>
    </lineage>
</organism>
<dbReference type="EMBL" id="PVZG01000001">
    <property type="protein sequence ID" value="PRY33551.1"/>
    <property type="molecule type" value="Genomic_DNA"/>
</dbReference>
<gene>
    <name evidence="2" type="ORF">CLV70_101714</name>
</gene>
<dbReference type="PANTHER" id="PTHR43194">
    <property type="entry name" value="HYDROLASE ALPHA/BETA FOLD FAMILY"/>
    <property type="match status" value="1"/>
</dbReference>
<dbReference type="PANTHER" id="PTHR43194:SF2">
    <property type="entry name" value="PEROXISOMAL MEMBRANE PROTEIN LPX1"/>
    <property type="match status" value="1"/>
</dbReference>
<dbReference type="InterPro" id="IPR000639">
    <property type="entry name" value="Epox_hydrolase-like"/>
</dbReference>
<feature type="domain" description="AB hydrolase-1" evidence="1">
    <location>
        <begin position="12"/>
        <end position="253"/>
    </location>
</feature>
<dbReference type="GO" id="GO:0003824">
    <property type="term" value="F:catalytic activity"/>
    <property type="evidence" value="ECO:0007669"/>
    <property type="project" value="InterPro"/>
</dbReference>
<evidence type="ECO:0000313" key="3">
    <source>
        <dbReference type="Proteomes" id="UP000239209"/>
    </source>
</evidence>
<accession>A0A2T0SJG9</accession>
<protein>
    <submittedName>
        <fullName evidence="2">Pimeloyl-ACP methyl ester carboxylesterase</fullName>
    </submittedName>
</protein>
<dbReference type="Proteomes" id="UP000239209">
    <property type="component" value="Unassembled WGS sequence"/>
</dbReference>
<reference evidence="2 3" key="1">
    <citation type="submission" date="2018-03" db="EMBL/GenBank/DDBJ databases">
        <title>Genomic Encyclopedia of Archaeal and Bacterial Type Strains, Phase II (KMG-II): from individual species to whole genera.</title>
        <authorList>
            <person name="Goeker M."/>
        </authorList>
    </citation>
    <scope>NUCLEOTIDE SEQUENCE [LARGE SCALE GENOMIC DNA]</scope>
    <source>
        <strain evidence="2 3">DSM 45348</strain>
    </source>
</reference>
<name>A0A2T0SJG9_9ACTN</name>
<comment type="caution">
    <text evidence="2">The sequence shown here is derived from an EMBL/GenBank/DDBJ whole genome shotgun (WGS) entry which is preliminary data.</text>
</comment>
<keyword evidence="3" id="KW-1185">Reference proteome</keyword>
<dbReference type="AlphaFoldDB" id="A0A2T0SJG9"/>
<dbReference type="InterPro" id="IPR050228">
    <property type="entry name" value="Carboxylesterase_BioH"/>
</dbReference>
<dbReference type="Gene3D" id="3.40.50.1820">
    <property type="entry name" value="alpha/beta hydrolase"/>
    <property type="match status" value="1"/>
</dbReference>
<evidence type="ECO:0000313" key="2">
    <source>
        <dbReference type="EMBL" id="PRY33551.1"/>
    </source>
</evidence>